<evidence type="ECO:0000256" key="1">
    <source>
        <dbReference type="PROSITE-ProRule" id="PRU00481"/>
    </source>
</evidence>
<dbReference type="EMBL" id="JBBWWR010000012">
    <property type="protein sequence ID" value="KAK8958994.1"/>
    <property type="molecule type" value="Genomic_DNA"/>
</dbReference>
<sequence>MEPFLTPFSGAPQGKHHLRRPSNSRISAAPNPKSISPPLSIAAQQRAVQAATHYSDPEILADVSAGLGESMVEINLNDANRIVDSPLPQGVDDSNFFAEA</sequence>
<dbReference type="InterPro" id="IPR001852">
    <property type="entry name" value="PdxS/SNZ"/>
</dbReference>
<organism evidence="3 4">
    <name type="scientific">Platanthera guangdongensis</name>
    <dbReference type="NCBI Taxonomy" id="2320717"/>
    <lineage>
        <taxon>Eukaryota</taxon>
        <taxon>Viridiplantae</taxon>
        <taxon>Streptophyta</taxon>
        <taxon>Embryophyta</taxon>
        <taxon>Tracheophyta</taxon>
        <taxon>Spermatophyta</taxon>
        <taxon>Magnoliopsida</taxon>
        <taxon>Liliopsida</taxon>
        <taxon>Asparagales</taxon>
        <taxon>Orchidaceae</taxon>
        <taxon>Orchidoideae</taxon>
        <taxon>Orchideae</taxon>
        <taxon>Orchidinae</taxon>
        <taxon>Platanthera</taxon>
    </lineage>
</organism>
<keyword evidence="4" id="KW-1185">Reference proteome</keyword>
<evidence type="ECO:0000256" key="2">
    <source>
        <dbReference type="SAM" id="MobiDB-lite"/>
    </source>
</evidence>
<name>A0ABR2M4D8_9ASPA</name>
<gene>
    <name evidence="3" type="primary">PDX1</name>
    <name evidence="3" type="ORF">KSP40_PGU003258</name>
</gene>
<dbReference type="Proteomes" id="UP001412067">
    <property type="component" value="Unassembled WGS sequence"/>
</dbReference>
<evidence type="ECO:0000313" key="3">
    <source>
        <dbReference type="EMBL" id="KAK8958994.1"/>
    </source>
</evidence>
<feature type="region of interest" description="Disordered" evidence="2">
    <location>
        <begin position="1"/>
        <end position="38"/>
    </location>
</feature>
<dbReference type="PROSITE" id="PS51129">
    <property type="entry name" value="PDXS_SNZ_2"/>
    <property type="match status" value="1"/>
</dbReference>
<accession>A0ABR2M4D8</accession>
<reference evidence="3 4" key="1">
    <citation type="journal article" date="2022" name="Nat. Plants">
        <title>Genomes of leafy and leafless Platanthera orchids illuminate the evolution of mycoheterotrophy.</title>
        <authorList>
            <person name="Li M.H."/>
            <person name="Liu K.W."/>
            <person name="Li Z."/>
            <person name="Lu H.C."/>
            <person name="Ye Q.L."/>
            <person name="Zhang D."/>
            <person name="Wang J.Y."/>
            <person name="Li Y.F."/>
            <person name="Zhong Z.M."/>
            <person name="Liu X."/>
            <person name="Yu X."/>
            <person name="Liu D.K."/>
            <person name="Tu X.D."/>
            <person name="Liu B."/>
            <person name="Hao Y."/>
            <person name="Liao X.Y."/>
            <person name="Jiang Y.T."/>
            <person name="Sun W.H."/>
            <person name="Chen J."/>
            <person name="Chen Y.Q."/>
            <person name="Ai Y."/>
            <person name="Zhai J.W."/>
            <person name="Wu S.S."/>
            <person name="Zhou Z."/>
            <person name="Hsiao Y.Y."/>
            <person name="Wu W.L."/>
            <person name="Chen Y.Y."/>
            <person name="Lin Y.F."/>
            <person name="Hsu J.L."/>
            <person name="Li C.Y."/>
            <person name="Wang Z.W."/>
            <person name="Zhao X."/>
            <person name="Zhong W.Y."/>
            <person name="Ma X.K."/>
            <person name="Ma L."/>
            <person name="Huang J."/>
            <person name="Chen G.Z."/>
            <person name="Huang M.Z."/>
            <person name="Huang L."/>
            <person name="Peng D.H."/>
            <person name="Luo Y.B."/>
            <person name="Zou S.Q."/>
            <person name="Chen S.P."/>
            <person name="Lan S."/>
            <person name="Tsai W.C."/>
            <person name="Van de Peer Y."/>
            <person name="Liu Z.J."/>
        </authorList>
    </citation>
    <scope>NUCLEOTIDE SEQUENCE [LARGE SCALE GENOMIC DNA]</scope>
    <source>
        <strain evidence="3">Lor288</strain>
    </source>
</reference>
<comment type="similarity">
    <text evidence="1">Belongs to the PdxS/SNZ family.</text>
</comment>
<protein>
    <submittedName>
        <fullName evidence="3">Pyridoxal biosynthesis protein PDX1</fullName>
    </submittedName>
</protein>
<proteinExistence type="inferred from homology"/>
<evidence type="ECO:0000313" key="4">
    <source>
        <dbReference type="Proteomes" id="UP001412067"/>
    </source>
</evidence>
<comment type="caution">
    <text evidence="3">The sequence shown here is derived from an EMBL/GenBank/DDBJ whole genome shotgun (WGS) entry which is preliminary data.</text>
</comment>